<keyword evidence="4" id="KW-1185">Reference proteome</keyword>
<protein>
    <submittedName>
        <fullName evidence="3">Acyltransferase</fullName>
    </submittedName>
</protein>
<dbReference type="PANTHER" id="PTHR23028:SF53">
    <property type="entry name" value="ACYL_TRANSF_3 DOMAIN-CONTAINING PROTEIN"/>
    <property type="match status" value="1"/>
</dbReference>
<accession>A0A4P6KWX7</accession>
<evidence type="ECO:0000256" key="1">
    <source>
        <dbReference type="SAM" id="Phobius"/>
    </source>
</evidence>
<dbReference type="Proteomes" id="UP000290637">
    <property type="component" value="Chromosome"/>
</dbReference>
<feature type="domain" description="Acyltransferase 3" evidence="2">
    <location>
        <begin position="56"/>
        <end position="341"/>
    </location>
</feature>
<feature type="transmembrane region" description="Helical" evidence="1">
    <location>
        <begin position="340"/>
        <end position="359"/>
    </location>
</feature>
<dbReference type="GO" id="GO:0000271">
    <property type="term" value="P:polysaccharide biosynthetic process"/>
    <property type="evidence" value="ECO:0007669"/>
    <property type="project" value="TreeGrafter"/>
</dbReference>
<dbReference type="PANTHER" id="PTHR23028">
    <property type="entry name" value="ACETYLTRANSFERASE"/>
    <property type="match status" value="1"/>
</dbReference>
<dbReference type="OrthoDB" id="9814807at2"/>
<dbReference type="InterPro" id="IPR050879">
    <property type="entry name" value="Acyltransferase_3"/>
</dbReference>
<feature type="transmembrane region" description="Helical" evidence="1">
    <location>
        <begin position="124"/>
        <end position="151"/>
    </location>
</feature>
<keyword evidence="3" id="KW-0012">Acyltransferase</keyword>
<dbReference type="EMBL" id="CP035913">
    <property type="protein sequence ID" value="QBE62718.1"/>
    <property type="molecule type" value="Genomic_DNA"/>
</dbReference>
<dbReference type="GO" id="GO:0016020">
    <property type="term" value="C:membrane"/>
    <property type="evidence" value="ECO:0007669"/>
    <property type="project" value="TreeGrafter"/>
</dbReference>
<reference evidence="3 4" key="1">
    <citation type="submission" date="2019-02" db="EMBL/GenBank/DDBJ databases">
        <title>Draft Genome Sequences of Six Type Strains of the Genus Massilia.</title>
        <authorList>
            <person name="Miess H."/>
            <person name="Frediansyhah A."/>
            <person name="Gross H."/>
        </authorList>
    </citation>
    <scope>NUCLEOTIDE SEQUENCE [LARGE SCALE GENOMIC DNA]</scope>
    <source>
        <strain evidence="3 4">DSM 17473</strain>
    </source>
</reference>
<feature type="transmembrane region" description="Helical" evidence="1">
    <location>
        <begin position="85"/>
        <end position="103"/>
    </location>
</feature>
<feature type="transmembrane region" description="Helical" evidence="1">
    <location>
        <begin position="257"/>
        <end position="277"/>
    </location>
</feature>
<organism evidence="3 4">
    <name type="scientific">Pseudoduganella lutea</name>
    <dbReference type="NCBI Taxonomy" id="321985"/>
    <lineage>
        <taxon>Bacteria</taxon>
        <taxon>Pseudomonadati</taxon>
        <taxon>Pseudomonadota</taxon>
        <taxon>Betaproteobacteria</taxon>
        <taxon>Burkholderiales</taxon>
        <taxon>Oxalobacteraceae</taxon>
        <taxon>Telluria group</taxon>
        <taxon>Pseudoduganella</taxon>
    </lineage>
</organism>
<evidence type="ECO:0000313" key="3">
    <source>
        <dbReference type="EMBL" id="QBE62718.1"/>
    </source>
</evidence>
<dbReference type="Pfam" id="PF01757">
    <property type="entry name" value="Acyl_transf_3"/>
    <property type="match status" value="1"/>
</dbReference>
<keyword evidence="3" id="KW-0808">Transferase</keyword>
<keyword evidence="1" id="KW-1133">Transmembrane helix</keyword>
<proteinExistence type="predicted"/>
<evidence type="ECO:0000259" key="2">
    <source>
        <dbReference type="Pfam" id="PF01757"/>
    </source>
</evidence>
<evidence type="ECO:0000313" key="4">
    <source>
        <dbReference type="Proteomes" id="UP000290637"/>
    </source>
</evidence>
<dbReference type="AlphaFoldDB" id="A0A4P6KWX7"/>
<dbReference type="InterPro" id="IPR002656">
    <property type="entry name" value="Acyl_transf_3_dom"/>
</dbReference>
<feature type="transmembrane region" description="Helical" evidence="1">
    <location>
        <begin position="230"/>
        <end position="250"/>
    </location>
</feature>
<keyword evidence="1" id="KW-0472">Membrane</keyword>
<dbReference type="KEGG" id="plue:EWM63_06820"/>
<feature type="transmembrane region" description="Helical" evidence="1">
    <location>
        <begin position="60"/>
        <end position="79"/>
    </location>
</feature>
<feature type="transmembrane region" description="Helical" evidence="1">
    <location>
        <begin position="199"/>
        <end position="218"/>
    </location>
</feature>
<sequence>MTIVLLCDLQCDWTLKGAGRHGVLPGRLGPVPSSSPRATTPMFNSSGECMRAEQLTYLDGWRGLAILLLLVGHFLPVPGMNMGAVGVRLFFALSGFLMVRLLITQRVPAGQFLRRRIARIFPAAYVFLVTVVLVCAMLGMPVSWAELLAAATFTFNYFPGELGRAVLPVGHFWSLCVEEHSYLLLAALAVAVGRSGRRMLLAVALCLGASIAAGIWYVRHYDGRALTGMLLHTEVAAFTLCASAFLYLAIGARRIAVPAPAWCAIFGAALLTQWWSVPVLVQTYAGGLLFALAVNLLPSTAPIVQRVLSWQPLRMLGLWSYSLYLWQQPAYLFGGDAWHQRIAGLLLSLCLGMLSFHLVERPARRWLNQRWGRDEMPLQERKAA</sequence>
<name>A0A4P6KWX7_9BURK</name>
<gene>
    <name evidence="3" type="ORF">EWM63_06820</name>
</gene>
<dbReference type="GO" id="GO:0016747">
    <property type="term" value="F:acyltransferase activity, transferring groups other than amino-acyl groups"/>
    <property type="evidence" value="ECO:0007669"/>
    <property type="project" value="InterPro"/>
</dbReference>
<keyword evidence="1" id="KW-0812">Transmembrane</keyword>
<feature type="transmembrane region" description="Helical" evidence="1">
    <location>
        <begin position="171"/>
        <end position="192"/>
    </location>
</feature>